<dbReference type="EMBL" id="JAPCWZ010000006">
    <property type="protein sequence ID" value="KAK8859535.1"/>
    <property type="molecule type" value="Genomic_DNA"/>
</dbReference>
<dbReference type="SUPFAM" id="SSF57016">
    <property type="entry name" value="Plant lectins/antimicrobial peptides"/>
    <property type="match status" value="2"/>
</dbReference>
<dbReference type="PANTHER" id="PTHR11177">
    <property type="entry name" value="CHITINASE"/>
    <property type="match status" value="1"/>
</dbReference>
<evidence type="ECO:0000256" key="1">
    <source>
        <dbReference type="ARBA" id="ARBA00008682"/>
    </source>
</evidence>
<sequence length="1275" mass="140163">MRLIATLALFVGLLSLQVLAACNANNPCPSGSGCCSQWGNCGWGDEFCGKGCLNNCDAVPAETECSVSKPCASGCCSQFGNCGWGKDFCGKGCLSSCDAVPECDASRPCKTGCCGANGVCGTGPDYCSKDKCINSCDFKAECDPGGWGSEFVKSSKCPLNVCCSDFGFCGTTEKFCGDKKVERPSCSVGDTKIDRVVGYYESWSTSRSCHTMRPLLIPQGVYSHINFAFVSIDPKTFRVVPTSASDYDLLAELKTLRTRDIGLQLWLAIGGWTFNDDTSATVTTFSDLARADETYQKVFFSSLTLFMMEWGFTGIDIDWEYPSADDRSGRPEDYETFPKFLKSLKAYLSDYNYGLSITIPTSYWYLQHFDITAIEPYVDWFNIMSYDLHGTWDIGGKWSGAILNAHTNLTEIETAMDLVWRNGIDPSKITLGMAFYGRTSTLIGNCNTPGCTYASAGDKGPCSQETGILLNSEISDIIRREKLRPTLHKDAAVKTITWGQNQWVSFDDKETFKLKGDFAKSQCLGGIMVWAISHDDEAVTNAYGLAEALGNELKVNKNTGVSWAGSLTNRATGSNANPEDKFCRWTNCGEECPNGFSQIARDDKRSEVMLDASACSAAGNKGIRLFCCPSSNKPTCRWRGHHNTGKCKGGCASGEVEVNSISAQCRSGHQAACCTNTESTAPWGECKWTGCTNDAGKCPSDFPNFVVSAPSGTGGLERCSNTRNYCCKGSSVPKAFEKCGWDAKPAQSSNGKSDYCMASCSAGQIPIATDTIDDVTGAHWGHGTNMAHCSTGYKAFCCAGPADTSKQEPRTVPVIYNDEKAMIFDGYLQRWLKDPVCPADWMSHHESKTANHKLAARDLLSISNDAVSALVGLAGLLVREFSNRFYRRDLSEMFDLRMQEAGLFDGDRPAANFSTVYSTLWGNGQSMVQSWDPDSITNDFLCNFQDSSFGMRNLEGANELFCVYPQDSRGQINHRSIDNNSSISSISSISSSQELASRTFNEITMVNRAGGQAAQDQPGVAFTLEGIMNGDLPFHYARWLPWSEGRQDVILELAYWIGDELGVDPDFSNQTGIWARYRDRSHYVRYDRWVVLHLHAALDSWTLMWDNGVWRFGVTTFDMFHSQQSRRDDRGEYRAQWSLSSTWANGAENTGDLTNYNSRSFALNCPIGSGASRWYIGQDRTALLADRRRTNRPMDFVDTLNRFGQHLQNSGVVSLANLQWVWSNLPRNGPPSSSGYWDGRNPRSRQGAYQGNWVPDGTGGSVGAPDLSTWLPLIK</sequence>
<keyword evidence="8" id="KW-0378">Hydrolase</keyword>
<keyword evidence="3 4" id="KW-0147">Chitin-binding</keyword>
<dbReference type="Pfam" id="PF00187">
    <property type="entry name" value="Chitin_bind_1"/>
    <property type="match status" value="1"/>
</dbReference>
<dbReference type="Gene3D" id="3.20.20.80">
    <property type="entry name" value="Glycosidases"/>
    <property type="match status" value="1"/>
</dbReference>
<evidence type="ECO:0000256" key="4">
    <source>
        <dbReference type="PROSITE-ProRule" id="PRU00261"/>
    </source>
</evidence>
<keyword evidence="4" id="KW-1015">Disulfide bond</keyword>
<feature type="signal peptide" evidence="5">
    <location>
        <begin position="1"/>
        <end position="24"/>
    </location>
</feature>
<dbReference type="GO" id="GO:0016787">
    <property type="term" value="F:hydrolase activity"/>
    <property type="evidence" value="ECO:0007669"/>
    <property type="project" value="UniProtKB-KW"/>
</dbReference>
<dbReference type="Gene3D" id="3.10.50.10">
    <property type="match status" value="1"/>
</dbReference>
<keyword evidence="9" id="KW-1185">Reference proteome</keyword>
<dbReference type="InterPro" id="IPR011583">
    <property type="entry name" value="Chitinase_II/V-like_cat"/>
</dbReference>
<dbReference type="InterPro" id="IPR029070">
    <property type="entry name" value="Chitinase_insertion_sf"/>
</dbReference>
<evidence type="ECO:0000256" key="2">
    <source>
        <dbReference type="ARBA" id="ARBA00012729"/>
    </source>
</evidence>
<dbReference type="InterPro" id="IPR001002">
    <property type="entry name" value="Chitin-bd_1"/>
</dbReference>
<feature type="domain" description="Chitin-binding type-1" evidence="6">
    <location>
        <begin position="19"/>
        <end position="58"/>
    </location>
</feature>
<feature type="disulfide bond" evidence="4">
    <location>
        <begin position="52"/>
        <end position="56"/>
    </location>
</feature>
<reference evidence="8 9" key="1">
    <citation type="journal article" date="2024" name="IMA Fungus">
        <title>Apiospora arundinis, a panoply of carbohydrate-active enzymes and secondary metabolites.</title>
        <authorList>
            <person name="Sorensen T."/>
            <person name="Petersen C."/>
            <person name="Muurmann A.T."/>
            <person name="Christiansen J.V."/>
            <person name="Brundto M.L."/>
            <person name="Overgaard C.K."/>
            <person name="Boysen A.T."/>
            <person name="Wollenberg R.D."/>
            <person name="Larsen T.O."/>
            <person name="Sorensen J.L."/>
            <person name="Nielsen K.L."/>
            <person name="Sondergaard T.E."/>
        </authorList>
    </citation>
    <scope>NUCLEOTIDE SEQUENCE [LARGE SCALE GENOMIC DNA]</scope>
    <source>
        <strain evidence="8 9">AAU 773</strain>
    </source>
</reference>
<dbReference type="InterPro" id="IPR036861">
    <property type="entry name" value="Endochitinase-like_sf"/>
</dbReference>
<evidence type="ECO:0000313" key="8">
    <source>
        <dbReference type="EMBL" id="KAK8859535.1"/>
    </source>
</evidence>
<dbReference type="PROSITE" id="PS51910">
    <property type="entry name" value="GH18_2"/>
    <property type="match status" value="1"/>
</dbReference>
<dbReference type="Pfam" id="PF00704">
    <property type="entry name" value="Glyco_hydro_18"/>
    <property type="match status" value="1"/>
</dbReference>
<feature type="disulfide bond" evidence="4">
    <location>
        <begin position="34"/>
        <end position="48"/>
    </location>
</feature>
<dbReference type="EC" id="3.2.1.14" evidence="2"/>
<evidence type="ECO:0000256" key="3">
    <source>
        <dbReference type="ARBA" id="ARBA00022669"/>
    </source>
</evidence>
<feature type="domain" description="GH18" evidence="7">
    <location>
        <begin position="194"/>
        <end position="556"/>
    </location>
</feature>
<protein>
    <recommendedName>
        <fullName evidence="2">chitinase</fullName>
        <ecNumber evidence="2">3.2.1.14</ecNumber>
    </recommendedName>
</protein>
<feature type="chain" id="PRO_5046539597" description="chitinase" evidence="5">
    <location>
        <begin position="25"/>
        <end position="1275"/>
    </location>
</feature>
<evidence type="ECO:0000259" key="7">
    <source>
        <dbReference type="PROSITE" id="PS51910"/>
    </source>
</evidence>
<evidence type="ECO:0000313" key="9">
    <source>
        <dbReference type="Proteomes" id="UP001390339"/>
    </source>
</evidence>
<dbReference type="Proteomes" id="UP001390339">
    <property type="component" value="Unassembled WGS sequence"/>
</dbReference>
<dbReference type="PANTHER" id="PTHR11177:SF389">
    <property type="entry name" value="CHITINASE"/>
    <property type="match status" value="1"/>
</dbReference>
<keyword evidence="5" id="KW-0732">Signal</keyword>
<evidence type="ECO:0000259" key="6">
    <source>
        <dbReference type="PROSITE" id="PS50941"/>
    </source>
</evidence>
<evidence type="ECO:0000256" key="5">
    <source>
        <dbReference type="SAM" id="SignalP"/>
    </source>
</evidence>
<dbReference type="InterPro" id="IPR050314">
    <property type="entry name" value="Glycosyl_Hydrlase_18"/>
</dbReference>
<name>A0ABR2IA38_9PEZI</name>
<dbReference type="SUPFAM" id="SSF51445">
    <property type="entry name" value="(Trans)glycosidases"/>
    <property type="match status" value="1"/>
</dbReference>
<dbReference type="InterPro" id="IPR017853">
    <property type="entry name" value="GH"/>
</dbReference>
<feature type="disulfide bond" evidence="4">
    <location>
        <begin position="157"/>
        <end position="169"/>
    </location>
</feature>
<dbReference type="InterPro" id="IPR018371">
    <property type="entry name" value="Chitin-binding_1_CS"/>
</dbReference>
<gene>
    <name evidence="8" type="ORF">PGQ11_010269</name>
</gene>
<dbReference type="SMART" id="SM00636">
    <property type="entry name" value="Glyco_18"/>
    <property type="match status" value="1"/>
</dbReference>
<dbReference type="PROSITE" id="PS50941">
    <property type="entry name" value="CHIT_BIND_I_2"/>
    <property type="match status" value="2"/>
</dbReference>
<feature type="domain" description="Chitin-binding type-1" evidence="6">
    <location>
        <begin position="139"/>
        <end position="188"/>
    </location>
</feature>
<proteinExistence type="inferred from homology"/>
<comment type="caution">
    <text evidence="4">Lacks conserved residue(s) required for the propagation of feature annotation.</text>
</comment>
<dbReference type="Gene3D" id="3.30.60.10">
    <property type="entry name" value="Endochitinase-like"/>
    <property type="match status" value="2"/>
</dbReference>
<dbReference type="SUPFAM" id="SSF54556">
    <property type="entry name" value="Chitinase insertion domain"/>
    <property type="match status" value="1"/>
</dbReference>
<dbReference type="InterPro" id="IPR001223">
    <property type="entry name" value="Glyco_hydro18_cat"/>
</dbReference>
<dbReference type="PROSITE" id="PS51257">
    <property type="entry name" value="PROKAR_LIPOPROTEIN"/>
    <property type="match status" value="1"/>
</dbReference>
<feature type="disulfide bond" evidence="4">
    <location>
        <begin position="162"/>
        <end position="176"/>
    </location>
</feature>
<dbReference type="SMART" id="SM00270">
    <property type="entry name" value="ChtBD1"/>
    <property type="match status" value="4"/>
</dbReference>
<comment type="caution">
    <text evidence="8">The sequence shown here is derived from an EMBL/GenBank/DDBJ whole genome shotgun (WGS) entry which is preliminary data.</text>
</comment>
<organism evidence="8 9">
    <name type="scientific">Apiospora arundinis</name>
    <dbReference type="NCBI Taxonomy" id="335852"/>
    <lineage>
        <taxon>Eukaryota</taxon>
        <taxon>Fungi</taxon>
        <taxon>Dikarya</taxon>
        <taxon>Ascomycota</taxon>
        <taxon>Pezizomycotina</taxon>
        <taxon>Sordariomycetes</taxon>
        <taxon>Xylariomycetidae</taxon>
        <taxon>Amphisphaeriales</taxon>
        <taxon>Apiosporaceae</taxon>
        <taxon>Apiospora</taxon>
    </lineage>
</organism>
<comment type="similarity">
    <text evidence="1">Belongs to the glycosyl hydrolase 18 family. Chitinase class V subfamily.</text>
</comment>
<dbReference type="CDD" id="cd00035">
    <property type="entry name" value="ChtBD1"/>
    <property type="match status" value="2"/>
</dbReference>
<dbReference type="PROSITE" id="PS00026">
    <property type="entry name" value="CHIT_BIND_I_1"/>
    <property type="match status" value="2"/>
</dbReference>
<accession>A0ABR2IA38</accession>